<evidence type="ECO:0000256" key="1">
    <source>
        <dbReference type="ARBA" id="ARBA00004123"/>
    </source>
</evidence>
<dbReference type="InterPro" id="IPR013087">
    <property type="entry name" value="Znf_C2H2_type"/>
</dbReference>
<dbReference type="PANTHER" id="PTHR24406">
    <property type="entry name" value="TRANSCRIPTIONAL REPRESSOR CTCFL-RELATED"/>
    <property type="match status" value="1"/>
</dbReference>
<feature type="region of interest" description="Disordered" evidence="8">
    <location>
        <begin position="456"/>
        <end position="488"/>
    </location>
</feature>
<dbReference type="InterPro" id="IPR036236">
    <property type="entry name" value="Znf_C2H2_sf"/>
</dbReference>
<proteinExistence type="predicted"/>
<feature type="compositionally biased region" description="Polar residues" evidence="8">
    <location>
        <begin position="187"/>
        <end position="200"/>
    </location>
</feature>
<dbReference type="SUPFAM" id="SSF57667">
    <property type="entry name" value="beta-beta-alpha zinc fingers"/>
    <property type="match status" value="1"/>
</dbReference>
<dbReference type="GO" id="GO:0005634">
    <property type="term" value="C:nucleus"/>
    <property type="evidence" value="ECO:0007669"/>
    <property type="project" value="UniProtKB-SubCell"/>
</dbReference>
<feature type="compositionally biased region" description="Basic residues" evidence="8">
    <location>
        <begin position="693"/>
        <end position="702"/>
    </location>
</feature>
<feature type="region of interest" description="Disordered" evidence="8">
    <location>
        <begin position="693"/>
        <end position="719"/>
    </location>
</feature>
<dbReference type="SMART" id="SM00355">
    <property type="entry name" value="ZnF_C2H2"/>
    <property type="match status" value="4"/>
</dbReference>
<evidence type="ECO:0000256" key="5">
    <source>
        <dbReference type="ARBA" id="ARBA00022833"/>
    </source>
</evidence>
<evidence type="ECO:0000313" key="10">
    <source>
        <dbReference type="EMBL" id="KAJ8388915.1"/>
    </source>
</evidence>
<feature type="region of interest" description="Disordered" evidence="8">
    <location>
        <begin position="47"/>
        <end position="205"/>
    </location>
</feature>
<keyword evidence="6" id="KW-0539">Nucleus</keyword>
<keyword evidence="3" id="KW-0677">Repeat</keyword>
<dbReference type="Proteomes" id="UP001221898">
    <property type="component" value="Unassembled WGS sequence"/>
</dbReference>
<dbReference type="GO" id="GO:0008270">
    <property type="term" value="F:zinc ion binding"/>
    <property type="evidence" value="ECO:0007669"/>
    <property type="project" value="UniProtKB-KW"/>
</dbReference>
<evidence type="ECO:0000256" key="6">
    <source>
        <dbReference type="ARBA" id="ARBA00023242"/>
    </source>
</evidence>
<evidence type="ECO:0000256" key="4">
    <source>
        <dbReference type="ARBA" id="ARBA00022771"/>
    </source>
</evidence>
<evidence type="ECO:0000259" key="9">
    <source>
        <dbReference type="PROSITE" id="PS50157"/>
    </source>
</evidence>
<sequence length="719" mass="78108">MTTAYALRMRHTKTVTKVFPRHSLPKSTHQKKIQLFVFRNVDRSHGKETVAGVGGGKRDRNMEEVENEEEDVKPDISSLIPPLPDSMASLDLSSSIKKEGVDPYSKVVPWKGEPIEEDDDLDYLEDEEHNESVVSGDSDYDPGDVSDASTESISSGNSSGSSYTPNKCRGKGTRTREGLVGRKLSRTRSSQEASAPNRQPDTGEATKFCHSDREQQNLQPSFQTSVQLNASAPSKPALDDHKALSRPFLKPSRMYACDFCREVFPEQVTYRRHHCPLRTSAATTAVAAWGTPASIPMTFTTTTTTQPTVAPNPVLMTTMSNSLVSTTGPITGSNSGLMKVPCTIQGNSTLVSPLSVASAPSFTLPSIMLPSPTPSVQSGSRPIMATVVFNSPSGRVSRLVLQTQGLTFPTQTLSQTSPIRLSVPTQANTLNPTQASPSMQLTNLLLGGLIQPQTLLNSPHLTRPSAPSPVPASALTPTPASSLAPASAPVPAHIPASAPVTGPAPVPKTAPAPMPASFSVSPSTPLPASFPVPAQNSSRAAEPLKIVGLFVNRSQELALQQRLKKSWRAKGIFLCRQCGAISRQPSLCVRHRYLHRGSRQHRCDCGRTFQRQLHLLRHHVQHAEATRFVCTPCGQTFSGARCLARHKQGQERKRKRKRRVRPRKDCHAPFSCDCGQVFQRPAAFLWHKLKNPKRQGGLKHTQRNCSVSSAPSQIKTSSL</sequence>
<dbReference type="InterPro" id="IPR050888">
    <property type="entry name" value="ZnF_C2H2-type_TF"/>
</dbReference>
<gene>
    <name evidence="10" type="ORF">AAFF_G00126710</name>
</gene>
<keyword evidence="2" id="KW-0479">Metal-binding</keyword>
<organism evidence="10 11">
    <name type="scientific">Aldrovandia affinis</name>
    <dbReference type="NCBI Taxonomy" id="143900"/>
    <lineage>
        <taxon>Eukaryota</taxon>
        <taxon>Metazoa</taxon>
        <taxon>Chordata</taxon>
        <taxon>Craniata</taxon>
        <taxon>Vertebrata</taxon>
        <taxon>Euteleostomi</taxon>
        <taxon>Actinopterygii</taxon>
        <taxon>Neopterygii</taxon>
        <taxon>Teleostei</taxon>
        <taxon>Notacanthiformes</taxon>
        <taxon>Halosauridae</taxon>
        <taxon>Aldrovandia</taxon>
    </lineage>
</organism>
<feature type="compositionally biased region" description="Polar residues" evidence="8">
    <location>
        <begin position="703"/>
        <end position="719"/>
    </location>
</feature>
<dbReference type="AlphaFoldDB" id="A0AAD7RRH6"/>
<evidence type="ECO:0000256" key="2">
    <source>
        <dbReference type="ARBA" id="ARBA00022723"/>
    </source>
</evidence>
<evidence type="ECO:0000256" key="3">
    <source>
        <dbReference type="ARBA" id="ARBA00022737"/>
    </source>
</evidence>
<keyword evidence="4 7" id="KW-0863">Zinc-finger</keyword>
<dbReference type="PROSITE" id="PS50157">
    <property type="entry name" value="ZINC_FINGER_C2H2_2"/>
    <property type="match status" value="2"/>
</dbReference>
<accession>A0AAD7RRH6</accession>
<evidence type="ECO:0000313" key="11">
    <source>
        <dbReference type="Proteomes" id="UP001221898"/>
    </source>
</evidence>
<keyword evidence="5" id="KW-0862">Zinc</keyword>
<feature type="compositionally biased region" description="Low complexity" evidence="8">
    <location>
        <begin position="471"/>
        <end position="488"/>
    </location>
</feature>
<dbReference type="EMBL" id="JAINUG010000189">
    <property type="protein sequence ID" value="KAJ8388915.1"/>
    <property type="molecule type" value="Genomic_DNA"/>
</dbReference>
<name>A0AAD7RRH6_9TELE</name>
<evidence type="ECO:0000256" key="8">
    <source>
        <dbReference type="SAM" id="MobiDB-lite"/>
    </source>
</evidence>
<feature type="compositionally biased region" description="Acidic residues" evidence="8">
    <location>
        <begin position="115"/>
        <end position="129"/>
    </location>
</feature>
<keyword evidence="11" id="KW-1185">Reference proteome</keyword>
<reference evidence="10" key="1">
    <citation type="journal article" date="2023" name="Science">
        <title>Genome structures resolve the early diversification of teleost fishes.</title>
        <authorList>
            <person name="Parey E."/>
            <person name="Louis A."/>
            <person name="Montfort J."/>
            <person name="Bouchez O."/>
            <person name="Roques C."/>
            <person name="Iampietro C."/>
            <person name="Lluch J."/>
            <person name="Castinel A."/>
            <person name="Donnadieu C."/>
            <person name="Desvignes T."/>
            <person name="Floi Bucao C."/>
            <person name="Jouanno E."/>
            <person name="Wen M."/>
            <person name="Mejri S."/>
            <person name="Dirks R."/>
            <person name="Jansen H."/>
            <person name="Henkel C."/>
            <person name="Chen W.J."/>
            <person name="Zahm M."/>
            <person name="Cabau C."/>
            <person name="Klopp C."/>
            <person name="Thompson A.W."/>
            <person name="Robinson-Rechavi M."/>
            <person name="Braasch I."/>
            <person name="Lecointre G."/>
            <person name="Bobe J."/>
            <person name="Postlethwait J.H."/>
            <person name="Berthelot C."/>
            <person name="Roest Crollius H."/>
            <person name="Guiguen Y."/>
        </authorList>
    </citation>
    <scope>NUCLEOTIDE SEQUENCE</scope>
    <source>
        <strain evidence="10">NC1722</strain>
    </source>
</reference>
<dbReference type="Gene3D" id="3.30.160.60">
    <property type="entry name" value="Classic Zinc Finger"/>
    <property type="match status" value="1"/>
</dbReference>
<feature type="domain" description="C2H2-type" evidence="9">
    <location>
        <begin position="628"/>
        <end position="655"/>
    </location>
</feature>
<comment type="caution">
    <text evidence="10">The sequence shown here is derived from an EMBL/GenBank/DDBJ whole genome shotgun (WGS) entry which is preliminary data.</text>
</comment>
<feature type="compositionally biased region" description="Low complexity" evidence="8">
    <location>
        <begin position="149"/>
        <end position="162"/>
    </location>
</feature>
<feature type="domain" description="C2H2-type" evidence="9">
    <location>
        <begin position="573"/>
        <end position="600"/>
    </location>
</feature>
<protein>
    <recommendedName>
        <fullName evidence="9">C2H2-type domain-containing protein</fullName>
    </recommendedName>
</protein>
<evidence type="ECO:0000256" key="7">
    <source>
        <dbReference type="PROSITE-ProRule" id="PRU00042"/>
    </source>
</evidence>
<comment type="subcellular location">
    <subcellularLocation>
        <location evidence="1">Nucleus</location>
    </subcellularLocation>
</comment>